<dbReference type="EMBL" id="LEKT01000029">
    <property type="protein sequence ID" value="KMO86204.1"/>
    <property type="molecule type" value="Genomic_DNA"/>
</dbReference>
<evidence type="ECO:0000256" key="1">
    <source>
        <dbReference type="SAM" id="SignalP"/>
    </source>
</evidence>
<proteinExistence type="predicted"/>
<gene>
    <name evidence="2" type="ORF">AB840_09190</name>
</gene>
<feature type="signal peptide" evidence="1">
    <location>
        <begin position="1"/>
        <end position="22"/>
    </location>
</feature>
<organism evidence="2 3">
    <name type="scientific">Megasphaera cerevisiae DSM 20462</name>
    <dbReference type="NCBI Taxonomy" id="1122219"/>
    <lineage>
        <taxon>Bacteria</taxon>
        <taxon>Bacillati</taxon>
        <taxon>Bacillota</taxon>
        <taxon>Negativicutes</taxon>
        <taxon>Veillonellales</taxon>
        <taxon>Veillonellaceae</taxon>
        <taxon>Megasphaera</taxon>
    </lineage>
</organism>
<evidence type="ECO:0000313" key="2">
    <source>
        <dbReference type="EMBL" id="KMO86204.1"/>
    </source>
</evidence>
<comment type="caution">
    <text evidence="2">The sequence shown here is derived from an EMBL/GenBank/DDBJ whole genome shotgun (WGS) entry which is preliminary data.</text>
</comment>
<dbReference type="PATRIC" id="fig|1122219.3.peg.1550"/>
<dbReference type="Proteomes" id="UP000036503">
    <property type="component" value="Unassembled WGS sequence"/>
</dbReference>
<reference evidence="2 3" key="1">
    <citation type="submission" date="2015-06" db="EMBL/GenBank/DDBJ databases">
        <title>Draft genome sequence of beer spoilage bacterium Megasphaera cerevisiae type strain 20462.</title>
        <authorList>
            <person name="Kutumbaka K."/>
            <person name="Pasmowitz J."/>
            <person name="Mategko J."/>
            <person name="Reyes D."/>
            <person name="Friedrich A."/>
            <person name="Han S."/>
            <person name="Martens-Habbena W."/>
            <person name="Neal-McKinney J."/>
            <person name="Janagama H.K."/>
            <person name="Nadala C."/>
            <person name="Samadpour M."/>
        </authorList>
    </citation>
    <scope>NUCLEOTIDE SEQUENCE [LARGE SCALE GENOMIC DNA]</scope>
    <source>
        <strain evidence="2 3">DSM 20462</strain>
    </source>
</reference>
<dbReference type="AlphaFoldDB" id="A0A0J6WUJ7"/>
<feature type="chain" id="PRO_5030008832" evidence="1">
    <location>
        <begin position="23"/>
        <end position="223"/>
    </location>
</feature>
<protein>
    <submittedName>
        <fullName evidence="2">Uncharacterized protein</fullName>
    </submittedName>
</protein>
<name>A0A0J6WUJ7_9FIRM</name>
<keyword evidence="1" id="KW-0732">Signal</keyword>
<dbReference type="STRING" id="39029.BSR42_05320"/>
<keyword evidence="3" id="KW-1185">Reference proteome</keyword>
<accession>A0A0J6WUJ7</accession>
<dbReference type="InParanoid" id="A0A0J6WUJ7"/>
<sequence>MKAKSVVALTAVLLIIGTAAMAKEKGTPVKFPNWGVITVPDDLYMEQGRQPMVTAQDYDNDMVSMLETIYPLEPETYQLVKKNDASFQYGYLLHYSASIWEVEAAIERQDKENSYLRDIGSRPELNTLVLHANEKMSTDLPRGFRVVKPLTAKKIKDRQFYEGTIARSLIINQNSFTELIRIIAWQHGNSVEIAVIMGNTADGNELPDSVAAMFENAEKMPKK</sequence>
<dbReference type="RefSeq" id="WP_048514544.1">
    <property type="nucleotide sequence ID" value="NZ_FUXD01000030.1"/>
</dbReference>
<dbReference type="OrthoDB" id="1623537at2"/>
<evidence type="ECO:0000313" key="3">
    <source>
        <dbReference type="Proteomes" id="UP000036503"/>
    </source>
</evidence>